<reference evidence="3 4" key="2">
    <citation type="submission" date="2015-05" db="EMBL/GenBank/DDBJ databases">
        <authorList>
            <person name="Morales-Cruz A."/>
            <person name="Amrine K.C."/>
            <person name="Cantu D."/>
        </authorList>
    </citation>
    <scope>NUCLEOTIDE SEQUENCE [LARGE SCALE GENOMIC DNA]</scope>
    <source>
        <strain evidence="3">UCRPC4</strain>
    </source>
</reference>
<keyword evidence="1" id="KW-1133">Transmembrane helix</keyword>
<accession>A0A0G2H1B7</accession>
<evidence type="ECO:0000313" key="4">
    <source>
        <dbReference type="Proteomes" id="UP000053317"/>
    </source>
</evidence>
<name>A0A0G2H1B7_PHACM</name>
<dbReference type="EMBL" id="LCWF01000075">
    <property type="protein sequence ID" value="KKY22610.1"/>
    <property type="molecule type" value="Genomic_DNA"/>
</dbReference>
<dbReference type="InterPro" id="IPR021109">
    <property type="entry name" value="Peptidase_aspartic_dom_sf"/>
</dbReference>
<dbReference type="Gene3D" id="2.40.70.10">
    <property type="entry name" value="Acid Proteases"/>
    <property type="match status" value="1"/>
</dbReference>
<organism evidence="3 4">
    <name type="scientific">Phaeomoniella chlamydospora</name>
    <name type="common">Phaeoacremonium chlamydosporum</name>
    <dbReference type="NCBI Taxonomy" id="158046"/>
    <lineage>
        <taxon>Eukaryota</taxon>
        <taxon>Fungi</taxon>
        <taxon>Dikarya</taxon>
        <taxon>Ascomycota</taxon>
        <taxon>Pezizomycotina</taxon>
        <taxon>Eurotiomycetes</taxon>
        <taxon>Chaetothyriomycetidae</taxon>
        <taxon>Phaeomoniellales</taxon>
        <taxon>Phaeomoniellaceae</taxon>
        <taxon>Phaeomoniella</taxon>
    </lineage>
</organism>
<evidence type="ECO:0000313" key="3">
    <source>
        <dbReference type="EMBL" id="KKY22610.1"/>
    </source>
</evidence>
<dbReference type="SUPFAM" id="SSF50630">
    <property type="entry name" value="Acid proteases"/>
    <property type="match status" value="1"/>
</dbReference>
<evidence type="ECO:0000259" key="2">
    <source>
        <dbReference type="PROSITE" id="PS51767"/>
    </source>
</evidence>
<dbReference type="InterPro" id="IPR033121">
    <property type="entry name" value="PEPTIDASE_A1"/>
</dbReference>
<gene>
    <name evidence="3" type="ORF">UCRPC4_g03227</name>
</gene>
<dbReference type="Pfam" id="PF00026">
    <property type="entry name" value="Asp"/>
    <property type="match status" value="1"/>
</dbReference>
<keyword evidence="1" id="KW-0812">Transmembrane</keyword>
<dbReference type="PROSITE" id="PS51767">
    <property type="entry name" value="PEPTIDASE_A1"/>
    <property type="match status" value="1"/>
</dbReference>
<comment type="caution">
    <text evidence="3">The sequence shown here is derived from an EMBL/GenBank/DDBJ whole genome shotgun (WGS) entry which is preliminary data.</text>
</comment>
<sequence length="397" mass="43220">MIVVEKDTSFQQVDDYQIRDGGNSSGLLNGNDTVHLYIHYIQSDGAWETEVDNTPITILEEGSFNEVIHNPGLWGGTIGLGPDSTLLQTLHDRDMISSKSFALDVGTGFDRAGGALNGSITLGGYDSSKFSDPISTYQMQPNPSNGNPFVVSVRQITLNDVGSSNSTVTLLDDDSSFDASLTTDQYPITLPSAALSTFISTLNAFSDNTTTNDDSLILPERFKGSMTITLSSNFSITFSSEWLSNISNITPISSTPCTSDESTTCLLGTSFLTSIYLLSSYTASEFHLAPLIRDSPFITTEAWCADTTPTPYSNPHISSFARNGGPGIVIGAVFGGLALLVVLSVLWKYMKRGRKRRVKFVDGVKGGIVESDDWREERWWMGMGKGKGGGKWWIWKR</sequence>
<protein>
    <submittedName>
        <fullName evidence="3">Putative peptidase a1</fullName>
    </submittedName>
</protein>
<proteinExistence type="predicted"/>
<feature type="transmembrane region" description="Helical" evidence="1">
    <location>
        <begin position="327"/>
        <end position="347"/>
    </location>
</feature>
<dbReference type="AlphaFoldDB" id="A0A0G2H1B7"/>
<reference evidence="3 4" key="1">
    <citation type="submission" date="2015-05" db="EMBL/GenBank/DDBJ databases">
        <title>Distinctive expansion of gene families associated with plant cell wall degradation and secondary metabolism in the genomes of grapevine trunk pathogens.</title>
        <authorList>
            <person name="Lawrence D.P."/>
            <person name="Travadon R."/>
            <person name="Rolshausen P.E."/>
            <person name="Baumgartner K."/>
        </authorList>
    </citation>
    <scope>NUCLEOTIDE SEQUENCE [LARGE SCALE GENOMIC DNA]</scope>
    <source>
        <strain evidence="3">UCRPC4</strain>
    </source>
</reference>
<feature type="domain" description="Peptidase A1" evidence="2">
    <location>
        <begin position="1"/>
        <end position="289"/>
    </location>
</feature>
<dbReference type="Proteomes" id="UP000053317">
    <property type="component" value="Unassembled WGS sequence"/>
</dbReference>
<dbReference type="OrthoDB" id="4074350at2759"/>
<evidence type="ECO:0000256" key="1">
    <source>
        <dbReference type="SAM" id="Phobius"/>
    </source>
</evidence>
<keyword evidence="1" id="KW-0472">Membrane</keyword>
<keyword evidence="4" id="KW-1185">Reference proteome</keyword>